<feature type="signal peptide" evidence="1">
    <location>
        <begin position="1"/>
        <end position="18"/>
    </location>
</feature>
<name>A0A164VQD9_9AGAM</name>
<feature type="chain" id="PRO_5007853969" description="Secreted protein" evidence="1">
    <location>
        <begin position="19"/>
        <end position="72"/>
    </location>
</feature>
<feature type="non-terminal residue" evidence="2">
    <location>
        <position position="72"/>
    </location>
</feature>
<evidence type="ECO:0008006" key="4">
    <source>
        <dbReference type="Google" id="ProtNLM"/>
    </source>
</evidence>
<organism evidence="2 3">
    <name type="scientific">Sistotremastrum niveocremeum HHB9708</name>
    <dbReference type="NCBI Taxonomy" id="1314777"/>
    <lineage>
        <taxon>Eukaryota</taxon>
        <taxon>Fungi</taxon>
        <taxon>Dikarya</taxon>
        <taxon>Basidiomycota</taxon>
        <taxon>Agaricomycotina</taxon>
        <taxon>Agaricomycetes</taxon>
        <taxon>Sistotremastrales</taxon>
        <taxon>Sistotremastraceae</taxon>
        <taxon>Sertulicium</taxon>
        <taxon>Sertulicium niveocremeum</taxon>
    </lineage>
</organism>
<gene>
    <name evidence="2" type="ORF">SISNIDRAFT_453268</name>
</gene>
<reference evidence="2 3" key="1">
    <citation type="journal article" date="2016" name="Mol. Biol. Evol.">
        <title>Comparative Genomics of Early-Diverging Mushroom-Forming Fungi Provides Insights into the Origins of Lignocellulose Decay Capabilities.</title>
        <authorList>
            <person name="Nagy L.G."/>
            <person name="Riley R."/>
            <person name="Tritt A."/>
            <person name="Adam C."/>
            <person name="Daum C."/>
            <person name="Floudas D."/>
            <person name="Sun H."/>
            <person name="Yadav J.S."/>
            <person name="Pangilinan J."/>
            <person name="Larsson K.H."/>
            <person name="Matsuura K."/>
            <person name="Barry K."/>
            <person name="Labutti K."/>
            <person name="Kuo R."/>
            <person name="Ohm R.A."/>
            <person name="Bhattacharya S.S."/>
            <person name="Shirouzu T."/>
            <person name="Yoshinaga Y."/>
            <person name="Martin F.M."/>
            <person name="Grigoriev I.V."/>
            <person name="Hibbett D.S."/>
        </authorList>
    </citation>
    <scope>NUCLEOTIDE SEQUENCE [LARGE SCALE GENOMIC DNA]</scope>
    <source>
        <strain evidence="2 3">HHB9708</strain>
    </source>
</reference>
<sequence>MSVGLRLSILCAPRIVTTLPTWVDGCAAPDHDSKPVAVPTLASESGKNKELTLGSAVVVEGGREWRVGVQIQ</sequence>
<dbReference type="Proteomes" id="UP000076722">
    <property type="component" value="Unassembled WGS sequence"/>
</dbReference>
<keyword evidence="3" id="KW-1185">Reference proteome</keyword>
<accession>A0A164VQD9</accession>
<evidence type="ECO:0000313" key="2">
    <source>
        <dbReference type="EMBL" id="KZS94365.1"/>
    </source>
</evidence>
<dbReference type="EMBL" id="KV419404">
    <property type="protein sequence ID" value="KZS94365.1"/>
    <property type="molecule type" value="Genomic_DNA"/>
</dbReference>
<evidence type="ECO:0000313" key="3">
    <source>
        <dbReference type="Proteomes" id="UP000076722"/>
    </source>
</evidence>
<proteinExistence type="predicted"/>
<dbReference type="AlphaFoldDB" id="A0A164VQD9"/>
<keyword evidence="1" id="KW-0732">Signal</keyword>
<protein>
    <recommendedName>
        <fullName evidence="4">Secreted protein</fullName>
    </recommendedName>
</protein>
<evidence type="ECO:0000256" key="1">
    <source>
        <dbReference type="SAM" id="SignalP"/>
    </source>
</evidence>